<dbReference type="Pfam" id="PF01957">
    <property type="entry name" value="NfeD"/>
    <property type="match status" value="1"/>
</dbReference>
<reference evidence="3" key="1">
    <citation type="submission" date="2023-04" db="EMBL/GenBank/DDBJ databases">
        <title>Genomic characterization of faba bean (Vicia faba) microsymbionts in Mexican soils.</title>
        <authorList>
            <person name="Rivera Orduna F.N."/>
            <person name="Guevara-Luna J."/>
            <person name="Yan J."/>
            <person name="Arroyo-Herrera I."/>
            <person name="Li Y."/>
            <person name="Vasquez-Murrieta M.S."/>
            <person name="Wang E.T."/>
        </authorList>
    </citation>
    <scope>NUCLEOTIDE SEQUENCE</scope>
    <source>
        <strain evidence="3">CH26</strain>
    </source>
</reference>
<dbReference type="RefSeq" id="WP_310866278.1">
    <property type="nucleotide sequence ID" value="NZ_JAVLSF010000526.1"/>
</dbReference>
<feature type="transmembrane region" description="Helical" evidence="1">
    <location>
        <begin position="6"/>
        <end position="25"/>
    </location>
</feature>
<evidence type="ECO:0000313" key="4">
    <source>
        <dbReference type="Proteomes" id="UP001268610"/>
    </source>
</evidence>
<feature type="domain" description="NfeD-like C-terminal" evidence="2">
    <location>
        <begin position="39"/>
        <end position="101"/>
    </location>
</feature>
<sequence>LGIEAQFIGWIILSVGFTLFWFKYLKPLSYDKTIAGLPREAIIGQVGTVIAVPVIEHTGKVRFPMPILGDDEWQCRSEQELCVGDRVKVVDILGNEIVVTRI</sequence>
<protein>
    <submittedName>
        <fullName evidence="3">NfeD family protein</fullName>
    </submittedName>
</protein>
<gene>
    <name evidence="3" type="ORF">RJJ65_37115</name>
</gene>
<accession>A0AAJ2GYH2</accession>
<organism evidence="3 4">
    <name type="scientific">Rhizobium hidalgonense</name>
    <dbReference type="NCBI Taxonomy" id="1538159"/>
    <lineage>
        <taxon>Bacteria</taxon>
        <taxon>Pseudomonadati</taxon>
        <taxon>Pseudomonadota</taxon>
        <taxon>Alphaproteobacteria</taxon>
        <taxon>Hyphomicrobiales</taxon>
        <taxon>Rhizobiaceae</taxon>
        <taxon>Rhizobium/Agrobacterium group</taxon>
        <taxon>Rhizobium</taxon>
    </lineage>
</organism>
<dbReference type="EMBL" id="JAVLSF010000526">
    <property type="protein sequence ID" value="MDR9778160.1"/>
    <property type="molecule type" value="Genomic_DNA"/>
</dbReference>
<dbReference type="Gene3D" id="2.40.50.140">
    <property type="entry name" value="Nucleic acid-binding proteins"/>
    <property type="match status" value="1"/>
</dbReference>
<dbReference type="InterPro" id="IPR012340">
    <property type="entry name" value="NA-bd_OB-fold"/>
</dbReference>
<evidence type="ECO:0000259" key="2">
    <source>
        <dbReference type="Pfam" id="PF01957"/>
    </source>
</evidence>
<dbReference type="AlphaFoldDB" id="A0AAJ2GYH2"/>
<keyword evidence="1" id="KW-1133">Transmembrane helix</keyword>
<feature type="non-terminal residue" evidence="3">
    <location>
        <position position="1"/>
    </location>
</feature>
<dbReference type="Proteomes" id="UP001268610">
    <property type="component" value="Unassembled WGS sequence"/>
</dbReference>
<comment type="caution">
    <text evidence="3">The sequence shown here is derived from an EMBL/GenBank/DDBJ whole genome shotgun (WGS) entry which is preliminary data.</text>
</comment>
<evidence type="ECO:0000313" key="3">
    <source>
        <dbReference type="EMBL" id="MDR9778160.1"/>
    </source>
</evidence>
<dbReference type="SUPFAM" id="SSF141322">
    <property type="entry name" value="NfeD domain-like"/>
    <property type="match status" value="1"/>
</dbReference>
<evidence type="ECO:0000256" key="1">
    <source>
        <dbReference type="SAM" id="Phobius"/>
    </source>
</evidence>
<proteinExistence type="predicted"/>
<dbReference type="InterPro" id="IPR002810">
    <property type="entry name" value="NfeD-like_C"/>
</dbReference>
<keyword evidence="1" id="KW-0472">Membrane</keyword>
<name>A0AAJ2GYH2_9HYPH</name>
<keyword evidence="1" id="KW-0812">Transmembrane</keyword>